<dbReference type="AlphaFoldDB" id="A0A160VS17"/>
<dbReference type="Proteomes" id="UP000250189">
    <property type="component" value="Chromosome"/>
</dbReference>
<reference evidence="2" key="1">
    <citation type="submission" date="2016-01" db="EMBL/GenBank/DDBJ databases">
        <authorList>
            <person name="Oliw E.H."/>
        </authorList>
    </citation>
    <scope>NUCLEOTIDE SEQUENCE</scope>
    <source>
        <strain evidence="2">1</strain>
    </source>
</reference>
<evidence type="ECO:0000313" key="3">
    <source>
        <dbReference type="Proteomes" id="UP000093069"/>
    </source>
</evidence>
<reference evidence="1 4" key="3">
    <citation type="submission" date="2016-04" db="EMBL/GenBank/DDBJ databases">
        <title>Complete genome sequence of Thermococcus chitonophagus type strain GC74.</title>
        <authorList>
            <person name="Oger P.M."/>
        </authorList>
    </citation>
    <scope>NUCLEOTIDE SEQUENCE [LARGE SCALE GENOMIC DNA]</scope>
    <source>
        <strain evidence="1 4">GC74</strain>
    </source>
</reference>
<dbReference type="KEGG" id="tch:CHITON_0998"/>
<dbReference type="STRING" id="54262.CHITON_0998"/>
<name>A0A160VS17_9EURY</name>
<dbReference type="EMBL" id="CP015193">
    <property type="protein sequence ID" value="ASJ17169.1"/>
    <property type="molecule type" value="Genomic_DNA"/>
</dbReference>
<protein>
    <submittedName>
        <fullName evidence="2">Uncharacterized protein</fullName>
    </submittedName>
</protein>
<dbReference type="OrthoDB" id="85992at2157"/>
<keyword evidence="4" id="KW-1185">Reference proteome</keyword>
<evidence type="ECO:0000313" key="4">
    <source>
        <dbReference type="Proteomes" id="UP000250189"/>
    </source>
</evidence>
<evidence type="ECO:0000313" key="1">
    <source>
        <dbReference type="EMBL" id="ASJ17169.1"/>
    </source>
</evidence>
<sequence>MLEYKKFKVAHGDEKVKIAKEILKRLIELAHAEPYWEVVERTLGLREGEAKGVLIFLENMGELKIRRAKNGRKLYVLTLRERRKNPQTLDMWLKVSKIV</sequence>
<reference evidence="3" key="2">
    <citation type="submission" date="2016-01" db="EMBL/GenBank/DDBJ databases">
        <authorList>
            <person name="Vorgias C.E."/>
        </authorList>
    </citation>
    <scope>NUCLEOTIDE SEQUENCE [LARGE SCALE GENOMIC DNA]</scope>
</reference>
<proteinExistence type="predicted"/>
<dbReference type="Proteomes" id="UP000093069">
    <property type="component" value="Chromosome I"/>
</dbReference>
<evidence type="ECO:0000313" key="2">
    <source>
        <dbReference type="EMBL" id="CUX77777.1"/>
    </source>
</evidence>
<dbReference type="GeneID" id="33322686"/>
<gene>
    <name evidence="1" type="ORF">A3L04_08855</name>
    <name evidence="2" type="ORF">CHITON_0998</name>
</gene>
<dbReference type="RefSeq" id="WP_068577334.1">
    <property type="nucleotide sequence ID" value="NZ_CP015193.1"/>
</dbReference>
<dbReference type="EMBL" id="LN999010">
    <property type="protein sequence ID" value="CUX77777.1"/>
    <property type="molecule type" value="Genomic_DNA"/>
</dbReference>
<accession>A0A160VS17</accession>
<organism evidence="2 3">
    <name type="scientific">Thermococcus chitonophagus</name>
    <dbReference type="NCBI Taxonomy" id="54262"/>
    <lineage>
        <taxon>Archaea</taxon>
        <taxon>Methanobacteriati</taxon>
        <taxon>Methanobacteriota</taxon>
        <taxon>Thermococci</taxon>
        <taxon>Thermococcales</taxon>
        <taxon>Thermococcaceae</taxon>
        <taxon>Thermococcus</taxon>
    </lineage>
</organism>